<evidence type="ECO:0000259" key="1">
    <source>
        <dbReference type="Pfam" id="PF01814"/>
    </source>
</evidence>
<dbReference type="AlphaFoldDB" id="A0A7W6P4J3"/>
<dbReference type="RefSeq" id="WP_183795849.1">
    <property type="nucleotide sequence ID" value="NZ_JACIDU010000037.1"/>
</dbReference>
<accession>A0A7W6P4J3</accession>
<dbReference type="InterPro" id="IPR012312">
    <property type="entry name" value="Hemerythrin-like"/>
</dbReference>
<evidence type="ECO:0000313" key="2">
    <source>
        <dbReference type="EMBL" id="MBB4105924.1"/>
    </source>
</evidence>
<keyword evidence="3" id="KW-1185">Reference proteome</keyword>
<proteinExistence type="predicted"/>
<comment type="caution">
    <text evidence="2">The sequence shown here is derived from an EMBL/GenBank/DDBJ whole genome shotgun (WGS) entry which is preliminary data.</text>
</comment>
<dbReference type="Proteomes" id="UP000584824">
    <property type="component" value="Unassembled WGS sequence"/>
</dbReference>
<organism evidence="2 3">
    <name type="scientific">Allorhizobium borbori</name>
    <dbReference type="NCBI Taxonomy" id="485907"/>
    <lineage>
        <taxon>Bacteria</taxon>
        <taxon>Pseudomonadati</taxon>
        <taxon>Pseudomonadota</taxon>
        <taxon>Alphaproteobacteria</taxon>
        <taxon>Hyphomicrobiales</taxon>
        <taxon>Rhizobiaceae</taxon>
        <taxon>Rhizobium/Agrobacterium group</taxon>
        <taxon>Allorhizobium</taxon>
    </lineage>
</organism>
<evidence type="ECO:0000313" key="3">
    <source>
        <dbReference type="Proteomes" id="UP000584824"/>
    </source>
</evidence>
<name>A0A7W6P4J3_9HYPH</name>
<dbReference type="Gene3D" id="1.20.120.520">
    <property type="entry name" value="nmb1532 protein domain like"/>
    <property type="match status" value="1"/>
</dbReference>
<protein>
    <submittedName>
        <fullName evidence="2">Hemerythrin-like domain-containing protein</fullName>
    </submittedName>
</protein>
<gene>
    <name evidence="2" type="ORF">GGQ66_004512</name>
</gene>
<dbReference type="EMBL" id="JACIDU010000037">
    <property type="protein sequence ID" value="MBB4105924.1"/>
    <property type="molecule type" value="Genomic_DNA"/>
</dbReference>
<feature type="domain" description="Hemerythrin-like" evidence="1">
    <location>
        <begin position="12"/>
        <end position="138"/>
    </location>
</feature>
<dbReference type="Pfam" id="PF01814">
    <property type="entry name" value="Hemerythrin"/>
    <property type="match status" value="1"/>
</dbReference>
<sequence>MTHTDIDAPSLNRLETDHMALLALCLRLEEAADSFETPDAGQDVAALAEELTPFLSAAQDLEETRLFPDFDRHAGSCFGAMLIEQLKAEHRYDRFAAQELSQTLKALMEQRCPLPLATVTAMMRGFAETLRRHLHAETLMIETLLAAKAEGREIFA</sequence>
<reference evidence="2 3" key="1">
    <citation type="submission" date="2020-08" db="EMBL/GenBank/DDBJ databases">
        <title>Genomic Encyclopedia of Type Strains, Phase IV (KMG-IV): sequencing the most valuable type-strain genomes for metagenomic binning, comparative biology and taxonomic classification.</title>
        <authorList>
            <person name="Goeker M."/>
        </authorList>
    </citation>
    <scope>NUCLEOTIDE SEQUENCE [LARGE SCALE GENOMIC DNA]</scope>
    <source>
        <strain evidence="2 3">DSM 26385</strain>
    </source>
</reference>